<evidence type="ECO:0000313" key="10">
    <source>
        <dbReference type="EMBL" id="AGC23334.1"/>
    </source>
</evidence>
<feature type="disulfide bond" evidence="7">
    <location>
        <begin position="93"/>
        <end position="104"/>
    </location>
</feature>
<sequence length="104" mass="11794">MPRSQTQVLLTLVTVALLLLRGSSTARVQGLPDILQERNDEGTEELSRTMVLNLLSELLHAGDKGLPSTERRELPQAEIVRRWNSPRDRKAGCKNFFWKTFTSC</sequence>
<evidence type="ECO:0000256" key="2">
    <source>
        <dbReference type="ARBA" id="ARBA00008327"/>
    </source>
</evidence>
<dbReference type="OrthoDB" id="9948948at2759"/>
<comment type="subcellular location">
    <subcellularLocation>
        <location evidence="1">Secreted</location>
    </subcellularLocation>
</comment>
<feature type="signal peptide" evidence="8">
    <location>
        <begin position="1"/>
        <end position="25"/>
    </location>
</feature>
<feature type="domain" description="Somatostatin/Cortistatin C-terminal" evidence="9">
    <location>
        <begin position="87"/>
        <end position="104"/>
    </location>
</feature>
<keyword evidence="8" id="KW-0732">Signal</keyword>
<organism evidence="10">
    <name type="scientific">Scyliorhinus canicula</name>
    <name type="common">Small-spotted catshark</name>
    <name type="synonym">Squalus canicula</name>
    <dbReference type="NCBI Taxonomy" id="7830"/>
    <lineage>
        <taxon>Eukaryota</taxon>
        <taxon>Metazoa</taxon>
        <taxon>Chordata</taxon>
        <taxon>Craniata</taxon>
        <taxon>Vertebrata</taxon>
        <taxon>Chondrichthyes</taxon>
        <taxon>Elasmobranchii</taxon>
        <taxon>Galeomorphii</taxon>
        <taxon>Galeoidea</taxon>
        <taxon>Carcharhiniformes</taxon>
        <taxon>Scyliorhinidae</taxon>
        <taxon>Scyliorhinus</taxon>
    </lineage>
</organism>
<dbReference type="AlphaFoldDB" id="L7SSJ7"/>
<dbReference type="PIRSF" id="PIRSF001814">
    <property type="entry name" value="Somatostatin"/>
    <property type="match status" value="1"/>
</dbReference>
<evidence type="ECO:0000256" key="4">
    <source>
        <dbReference type="ARBA" id="ARBA00022685"/>
    </source>
</evidence>
<evidence type="ECO:0000259" key="9">
    <source>
        <dbReference type="Pfam" id="PF03002"/>
    </source>
</evidence>
<reference evidence="10" key="2">
    <citation type="journal article" date="2013" name="Gen. Comp. Endocrinol.">
        <title>Molecular cloning of the cDNAs encoding three somatostatin variants in the dogfish (Scylorhinus canicula).</title>
        <authorList>
            <person name="Quan F.B."/>
            <person name="Kenigfest N.B."/>
            <person name="Mazan S."/>
            <person name="Tostivint H."/>
        </authorList>
    </citation>
    <scope>NUCLEOTIDE SEQUENCE</scope>
</reference>
<name>L7SSJ7_SCYCA</name>
<evidence type="ECO:0000256" key="6">
    <source>
        <dbReference type="ARBA" id="ARBA00023157"/>
    </source>
</evidence>
<dbReference type="InterPro" id="IPR004250">
    <property type="entry name" value="Somatostatin"/>
</dbReference>
<dbReference type="PANTHER" id="PTHR10558">
    <property type="entry name" value="SOMATOSTATIN"/>
    <property type="match status" value="1"/>
</dbReference>
<keyword evidence="4" id="KW-0165">Cleavage on pair of basic residues</keyword>
<evidence type="ECO:0000256" key="7">
    <source>
        <dbReference type="PIRSR" id="PIRSR001814-1"/>
    </source>
</evidence>
<protein>
    <submittedName>
        <fullName evidence="10">Prepro-somatostatin b</fullName>
    </submittedName>
</protein>
<accession>L7SSJ7</accession>
<reference evidence="10" key="1">
    <citation type="submission" date="2012-10" db="EMBL/GenBank/DDBJ databases">
        <authorList>
            <person name="Da Silva C."/>
            <person name="Poulain J."/>
            <person name="Wincker P."/>
        </authorList>
    </citation>
    <scope>NUCLEOTIDE SEQUENCE</scope>
</reference>
<evidence type="ECO:0000256" key="1">
    <source>
        <dbReference type="ARBA" id="ARBA00004613"/>
    </source>
</evidence>
<keyword evidence="6 7" id="KW-1015">Disulfide bond</keyword>
<dbReference type="GO" id="GO:0030334">
    <property type="term" value="P:regulation of cell migration"/>
    <property type="evidence" value="ECO:0007669"/>
    <property type="project" value="TreeGrafter"/>
</dbReference>
<dbReference type="PANTHER" id="PTHR10558:SF2">
    <property type="entry name" value="SOMATOSTATIN"/>
    <property type="match status" value="1"/>
</dbReference>
<dbReference type="GO" id="GO:0005179">
    <property type="term" value="F:hormone activity"/>
    <property type="evidence" value="ECO:0007669"/>
    <property type="project" value="UniProtKB-KW"/>
</dbReference>
<proteinExistence type="evidence at transcript level"/>
<evidence type="ECO:0000256" key="8">
    <source>
        <dbReference type="SAM" id="SignalP"/>
    </source>
</evidence>
<dbReference type="GO" id="GO:0005615">
    <property type="term" value="C:extracellular space"/>
    <property type="evidence" value="ECO:0007669"/>
    <property type="project" value="TreeGrafter"/>
</dbReference>
<evidence type="ECO:0000256" key="3">
    <source>
        <dbReference type="ARBA" id="ARBA00022525"/>
    </source>
</evidence>
<keyword evidence="3" id="KW-0964">Secreted</keyword>
<comment type="similarity">
    <text evidence="2">Belongs to the somatostatin family.</text>
</comment>
<keyword evidence="5" id="KW-0372">Hormone</keyword>
<dbReference type="Pfam" id="PF03002">
    <property type="entry name" value="Somatostatin"/>
    <property type="match status" value="1"/>
</dbReference>
<evidence type="ECO:0000256" key="5">
    <source>
        <dbReference type="ARBA" id="ARBA00022702"/>
    </source>
</evidence>
<gene>
    <name evidence="10" type="primary">SSb</name>
</gene>
<dbReference type="EMBL" id="JX964751">
    <property type="protein sequence ID" value="AGC23334.1"/>
    <property type="molecule type" value="mRNA"/>
</dbReference>
<feature type="chain" id="PRO_5003983110" evidence="8">
    <location>
        <begin position="26"/>
        <end position="104"/>
    </location>
</feature>
<dbReference type="InterPro" id="IPR018142">
    <property type="entry name" value="Somatostatin/Cortistatin_C"/>
</dbReference>